<feature type="binding site" evidence="7">
    <location>
        <position position="408"/>
    </location>
    <ligand>
        <name>phosphoenolpyruvate</name>
        <dbReference type="ChEBI" id="CHEBI:58702"/>
    </ligand>
</feature>
<dbReference type="InterPro" id="IPR006264">
    <property type="entry name" value="EPSP_synthase"/>
</dbReference>
<keyword evidence="10" id="KW-1185">Reference proteome</keyword>
<proteinExistence type="inferred from homology"/>
<dbReference type="SUPFAM" id="SSF55205">
    <property type="entry name" value="EPT/RTPC-like"/>
    <property type="match status" value="1"/>
</dbReference>
<dbReference type="PROSITE" id="PS00885">
    <property type="entry name" value="EPSP_SYNTHASE_2"/>
    <property type="match status" value="1"/>
</dbReference>
<evidence type="ECO:0000256" key="2">
    <source>
        <dbReference type="ARBA" id="ARBA00009948"/>
    </source>
</evidence>
<dbReference type="EMBL" id="FUZU01000005">
    <property type="protein sequence ID" value="SKC88779.1"/>
    <property type="molecule type" value="Genomic_DNA"/>
</dbReference>
<evidence type="ECO:0000256" key="6">
    <source>
        <dbReference type="ARBA" id="ARBA00044633"/>
    </source>
</evidence>
<dbReference type="PIRSF" id="PIRSF000505">
    <property type="entry name" value="EPSPS"/>
    <property type="match status" value="1"/>
</dbReference>
<feature type="binding site" evidence="7">
    <location>
        <position position="309"/>
    </location>
    <ligand>
        <name>3-phosphoshikimate</name>
        <dbReference type="ChEBI" id="CHEBI:145989"/>
    </ligand>
</feature>
<evidence type="ECO:0000256" key="4">
    <source>
        <dbReference type="ARBA" id="ARBA00022679"/>
    </source>
</evidence>
<feature type="active site" description="Proton acceptor" evidence="7">
    <location>
        <position position="309"/>
    </location>
</feature>
<accession>A0A1T5MLP7</accession>
<name>A0A1T5MLP7_9BACT</name>
<feature type="binding site" evidence="7">
    <location>
        <position position="167"/>
    </location>
    <ligand>
        <name>3-phosphoshikimate</name>
        <dbReference type="ChEBI" id="CHEBI:145989"/>
    </ligand>
</feature>
<evidence type="ECO:0000256" key="5">
    <source>
        <dbReference type="ARBA" id="ARBA00023141"/>
    </source>
</evidence>
<comment type="pathway">
    <text evidence="1 7">Metabolic intermediate biosynthesis; chorismate biosynthesis; chorismate from D-erythrose 4-phosphate and phosphoenolpyruvate: step 6/7.</text>
</comment>
<reference evidence="9 10" key="1">
    <citation type="submission" date="2017-02" db="EMBL/GenBank/DDBJ databases">
        <authorList>
            <person name="Peterson S.W."/>
        </authorList>
    </citation>
    <scope>NUCLEOTIDE SEQUENCE [LARGE SCALE GENOMIC DNA]</scope>
    <source>
        <strain evidence="9 10">DSM 25262</strain>
    </source>
</reference>
<dbReference type="InterPro" id="IPR036968">
    <property type="entry name" value="Enolpyruvate_Tfrase_sf"/>
</dbReference>
<dbReference type="InterPro" id="IPR013792">
    <property type="entry name" value="RNA3'P_cycl/enolpyr_Trfase_a/b"/>
</dbReference>
<feature type="binding site" evidence="7">
    <location>
        <position position="384"/>
    </location>
    <ligand>
        <name>phosphoenolpyruvate</name>
        <dbReference type="ChEBI" id="CHEBI:58702"/>
    </ligand>
</feature>
<dbReference type="GO" id="GO:0009423">
    <property type="term" value="P:chorismate biosynthetic process"/>
    <property type="evidence" value="ECO:0007669"/>
    <property type="project" value="UniProtKB-UniRule"/>
</dbReference>
<comment type="similarity">
    <text evidence="2 7">Belongs to the EPSP synthase family.</text>
</comment>
<comment type="caution">
    <text evidence="7">Lacks conserved residue(s) required for the propagation of feature annotation.</text>
</comment>
<feature type="binding site" evidence="7">
    <location>
        <position position="43"/>
    </location>
    <ligand>
        <name>3-phosphoshikimate</name>
        <dbReference type="ChEBI" id="CHEBI:145989"/>
    </ligand>
</feature>
<keyword evidence="5 7" id="KW-0057">Aromatic amino acid biosynthesis</keyword>
<dbReference type="PANTHER" id="PTHR21090:SF5">
    <property type="entry name" value="PENTAFUNCTIONAL AROM POLYPEPTIDE"/>
    <property type="match status" value="1"/>
</dbReference>
<dbReference type="GO" id="GO:0008652">
    <property type="term" value="P:amino acid biosynthetic process"/>
    <property type="evidence" value="ECO:0007669"/>
    <property type="project" value="UniProtKB-KW"/>
</dbReference>
<dbReference type="GO" id="GO:0009073">
    <property type="term" value="P:aromatic amino acid family biosynthetic process"/>
    <property type="evidence" value="ECO:0007669"/>
    <property type="project" value="UniProtKB-KW"/>
</dbReference>
<dbReference type="GO" id="GO:0005737">
    <property type="term" value="C:cytoplasm"/>
    <property type="evidence" value="ECO:0007669"/>
    <property type="project" value="UniProtKB-SubCell"/>
</dbReference>
<feature type="domain" description="Enolpyruvate transferase" evidence="8">
    <location>
        <begin position="31"/>
        <end position="78"/>
    </location>
</feature>
<feature type="binding site" evidence="7">
    <location>
        <position position="166"/>
    </location>
    <ligand>
        <name>3-phosphoshikimate</name>
        <dbReference type="ChEBI" id="CHEBI:145989"/>
    </ligand>
</feature>
<comment type="catalytic activity">
    <reaction evidence="6">
        <text>3-phosphoshikimate + phosphoenolpyruvate = 5-O-(1-carboxyvinyl)-3-phosphoshikimate + phosphate</text>
        <dbReference type="Rhea" id="RHEA:21256"/>
        <dbReference type="ChEBI" id="CHEBI:43474"/>
        <dbReference type="ChEBI" id="CHEBI:57701"/>
        <dbReference type="ChEBI" id="CHEBI:58702"/>
        <dbReference type="ChEBI" id="CHEBI:145989"/>
        <dbReference type="EC" id="2.5.1.19"/>
    </reaction>
    <physiologicalReaction direction="left-to-right" evidence="6">
        <dbReference type="Rhea" id="RHEA:21257"/>
    </physiologicalReaction>
</comment>
<keyword evidence="7" id="KW-0963">Cytoplasm</keyword>
<evidence type="ECO:0000259" key="8">
    <source>
        <dbReference type="Pfam" id="PF00275"/>
    </source>
</evidence>
<protein>
    <recommendedName>
        <fullName evidence="7">3-phosphoshikimate 1-carboxyvinyltransferase</fullName>
        <ecNumber evidence="7">2.5.1.19</ecNumber>
    </recommendedName>
    <alternativeName>
        <fullName evidence="7">5-enolpyruvylshikimate-3-phosphate synthase</fullName>
        <shortName evidence="7">EPSP synthase</shortName>
        <shortName evidence="7">EPSPS</shortName>
    </alternativeName>
</protein>
<feature type="binding site" evidence="7">
    <location>
        <position position="194"/>
    </location>
    <ligand>
        <name>3-phosphoshikimate</name>
        <dbReference type="ChEBI" id="CHEBI:145989"/>
    </ligand>
</feature>
<gene>
    <name evidence="7" type="primary">aroA</name>
    <name evidence="9" type="ORF">SAMN05660236_5690</name>
</gene>
<comment type="subunit">
    <text evidence="7">Monomer.</text>
</comment>
<feature type="binding site" evidence="7">
    <location>
        <position position="168"/>
    </location>
    <ligand>
        <name>3-phosphoshikimate</name>
        <dbReference type="ChEBI" id="CHEBI:145989"/>
    </ligand>
</feature>
<evidence type="ECO:0000256" key="7">
    <source>
        <dbReference type="HAMAP-Rule" id="MF_00210"/>
    </source>
</evidence>
<evidence type="ECO:0000313" key="10">
    <source>
        <dbReference type="Proteomes" id="UP000190961"/>
    </source>
</evidence>
<sequence>MYQKIFLQRVICPLKFLITLNTTIHLKRTNVLQGTATLLPASKSINNRALIINALAGSKSEIQNMSDANDVQLMLRLVNSTDEIIDVEDAGTTMRFLTAYFAVTNQHKVLTGTSRMKERPIGILVNALRSLGADIEYMEKDGYPPLKLNGFSGQKTDTIRIRGDVSSQFISALMMVAPVLPNGLTLELEGKIGSRPYIEMTASIMKHFGASSEFISNKVIVPHQQYTPAPFTVESDWSGASYWFAFTALAEKAEIYLPKLSLQSLQGDSVIVKIMDRLGVHAGMENGLLKLTKKESQKELHWDFTHCPDLGQTVAVVCAAKGIKGYFTGLESLRIKETDRIAALQNELQKIGGKLVEEDTENWTLIPSSHLPGQVYFNTYKDHRMAMAFAPLATLMNVEIERPEVVKKSYPNFWNDLKEFGLV</sequence>
<feature type="binding site" evidence="7">
    <location>
        <position position="336"/>
    </location>
    <ligand>
        <name>3-phosphoshikimate</name>
        <dbReference type="ChEBI" id="CHEBI:145989"/>
    </ligand>
</feature>
<feature type="binding site" evidence="7">
    <location>
        <position position="48"/>
    </location>
    <ligand>
        <name>3-phosphoshikimate</name>
        <dbReference type="ChEBI" id="CHEBI:145989"/>
    </ligand>
</feature>
<evidence type="ECO:0000256" key="1">
    <source>
        <dbReference type="ARBA" id="ARBA00004811"/>
    </source>
</evidence>
<feature type="binding site" evidence="7">
    <location>
        <position position="340"/>
    </location>
    <ligand>
        <name>phosphoenolpyruvate</name>
        <dbReference type="ChEBI" id="CHEBI:58702"/>
    </ligand>
</feature>
<feature type="binding site" evidence="7">
    <location>
        <position position="168"/>
    </location>
    <ligand>
        <name>phosphoenolpyruvate</name>
        <dbReference type="ChEBI" id="CHEBI:58702"/>
    </ligand>
</feature>
<dbReference type="InterPro" id="IPR001986">
    <property type="entry name" value="Enolpyruvate_Tfrase_dom"/>
</dbReference>
<dbReference type="AlphaFoldDB" id="A0A1T5MLP7"/>
<keyword evidence="4 7" id="KW-0808">Transferase</keyword>
<dbReference type="Gene3D" id="3.65.10.10">
    <property type="entry name" value="Enolpyruvate transferase domain"/>
    <property type="match status" value="3"/>
</dbReference>
<feature type="binding site" evidence="7">
    <location>
        <position position="91"/>
    </location>
    <ligand>
        <name>phosphoenolpyruvate</name>
        <dbReference type="ChEBI" id="CHEBI:58702"/>
    </ligand>
</feature>
<organism evidence="9 10">
    <name type="scientific">Ohtaekwangia koreensis</name>
    <dbReference type="NCBI Taxonomy" id="688867"/>
    <lineage>
        <taxon>Bacteria</taxon>
        <taxon>Pseudomonadati</taxon>
        <taxon>Bacteroidota</taxon>
        <taxon>Cytophagia</taxon>
        <taxon>Cytophagales</taxon>
        <taxon>Fulvivirgaceae</taxon>
        <taxon>Ohtaekwangia</taxon>
    </lineage>
</organism>
<keyword evidence="3 7" id="KW-0028">Amino-acid biosynthesis</keyword>
<feature type="binding site" evidence="7">
    <location>
        <position position="44"/>
    </location>
    <ligand>
        <name>3-phosphoshikimate</name>
        <dbReference type="ChEBI" id="CHEBI:145989"/>
    </ligand>
</feature>
<dbReference type="Pfam" id="PF00275">
    <property type="entry name" value="EPSP_synthase"/>
    <property type="match status" value="2"/>
</dbReference>
<evidence type="ECO:0000313" key="9">
    <source>
        <dbReference type="EMBL" id="SKC88779.1"/>
    </source>
</evidence>
<feature type="domain" description="Enolpyruvate transferase" evidence="8">
    <location>
        <begin position="82"/>
        <end position="417"/>
    </location>
</feature>
<feature type="binding site" evidence="7">
    <location>
        <position position="119"/>
    </location>
    <ligand>
        <name>phosphoenolpyruvate</name>
        <dbReference type="ChEBI" id="CHEBI:58702"/>
    </ligand>
</feature>
<dbReference type="PANTHER" id="PTHR21090">
    <property type="entry name" value="AROM/DEHYDROQUINATE SYNTHASE"/>
    <property type="match status" value="1"/>
</dbReference>
<dbReference type="STRING" id="688867.SAMN05660236_5690"/>
<feature type="binding site" evidence="7">
    <location>
        <position position="43"/>
    </location>
    <ligand>
        <name>phosphoenolpyruvate</name>
        <dbReference type="ChEBI" id="CHEBI:58702"/>
    </ligand>
</feature>
<comment type="subcellular location">
    <subcellularLocation>
        <location evidence="7">Cytoplasm</location>
    </subcellularLocation>
</comment>
<dbReference type="InterPro" id="IPR023193">
    <property type="entry name" value="EPSP_synthase_CS"/>
</dbReference>
<dbReference type="EC" id="2.5.1.19" evidence="7"/>
<dbReference type="CDD" id="cd01556">
    <property type="entry name" value="EPSP_synthase"/>
    <property type="match status" value="1"/>
</dbReference>
<dbReference type="GO" id="GO:0003866">
    <property type="term" value="F:3-phosphoshikimate 1-carboxyvinyltransferase activity"/>
    <property type="evidence" value="ECO:0007669"/>
    <property type="project" value="UniProtKB-UniRule"/>
</dbReference>
<dbReference type="Proteomes" id="UP000190961">
    <property type="component" value="Unassembled WGS sequence"/>
</dbReference>
<evidence type="ECO:0000256" key="3">
    <source>
        <dbReference type="ARBA" id="ARBA00022605"/>
    </source>
</evidence>
<comment type="function">
    <text evidence="7">Catalyzes the transfer of the enolpyruvyl moiety of phosphoenolpyruvate (PEP) to the 5-hydroxyl of shikimate-3-phosphate (S3P) to produce enolpyruvyl shikimate-3-phosphate and inorganic phosphate.</text>
</comment>
<dbReference type="HAMAP" id="MF_00210">
    <property type="entry name" value="EPSP_synth"/>
    <property type="match status" value="1"/>
</dbReference>
<dbReference type="UniPathway" id="UPA00053">
    <property type="reaction ID" value="UER00089"/>
</dbReference>